<dbReference type="RefSeq" id="WP_015160904.1">
    <property type="nucleotide sequence ID" value="NC_019697.1"/>
</dbReference>
<accession>K9UKT6</accession>
<feature type="chain" id="PRO_5003936384" evidence="2">
    <location>
        <begin position="27"/>
        <end position="201"/>
    </location>
</feature>
<dbReference type="OrthoDB" id="9808192at2"/>
<dbReference type="InterPro" id="IPR007038">
    <property type="entry name" value="HupE_UreJ"/>
</dbReference>
<feature type="transmembrane region" description="Helical" evidence="1">
    <location>
        <begin position="36"/>
        <end position="60"/>
    </location>
</feature>
<evidence type="ECO:0000256" key="2">
    <source>
        <dbReference type="SAM" id="SignalP"/>
    </source>
</evidence>
<feature type="transmembrane region" description="Helical" evidence="1">
    <location>
        <begin position="118"/>
        <end position="135"/>
    </location>
</feature>
<protein>
    <submittedName>
        <fullName evidence="3">Hydrogenase/urease accessory protein</fullName>
    </submittedName>
</protein>
<dbReference type="Pfam" id="PF04955">
    <property type="entry name" value="HupE_UreJ"/>
    <property type="match status" value="1"/>
</dbReference>
<name>K9UKT6_CHAP6</name>
<evidence type="ECO:0000313" key="3">
    <source>
        <dbReference type="EMBL" id="AFY94784.1"/>
    </source>
</evidence>
<keyword evidence="1" id="KW-0472">Membrane</keyword>
<sequence>MKKNQFWQYLVGAIAMTLLMPSLASAHTGVGDTGGYWHGLMHPIGGLDHILAMVAVGLWAAQMGGKAVWAIPAAFMVAMVGSSLIAYFGVPLPGVEQGIIASDFILGLLLLFAARLPLAVSAGIVGILAIFHGYAHGAEMPETVSGLAYGGGFLISTALLHLAGIGIGFAIDRYQPKFPERWFRIGGGAVVLGAVYVLINR</sequence>
<keyword evidence="2" id="KW-0732">Signal</keyword>
<feature type="transmembrane region" description="Helical" evidence="1">
    <location>
        <begin position="67"/>
        <end position="88"/>
    </location>
</feature>
<dbReference type="eggNOG" id="COG2370">
    <property type="taxonomic scope" value="Bacteria"/>
</dbReference>
<reference evidence="3 4" key="1">
    <citation type="submission" date="2012-05" db="EMBL/GenBank/DDBJ databases">
        <title>Finished chromosome of genome of Chamaesiphon sp. PCC 6605.</title>
        <authorList>
            <consortium name="US DOE Joint Genome Institute"/>
            <person name="Gugger M."/>
            <person name="Coursin T."/>
            <person name="Rippka R."/>
            <person name="Tandeau De Marsac N."/>
            <person name="Huntemann M."/>
            <person name="Wei C.-L."/>
            <person name="Han J."/>
            <person name="Detter J.C."/>
            <person name="Han C."/>
            <person name="Tapia R."/>
            <person name="Chen A."/>
            <person name="Kyrpides N."/>
            <person name="Mavromatis K."/>
            <person name="Markowitz V."/>
            <person name="Szeto E."/>
            <person name="Ivanova N."/>
            <person name="Pagani I."/>
            <person name="Pati A."/>
            <person name="Goodwin L."/>
            <person name="Nordberg H.P."/>
            <person name="Cantor M.N."/>
            <person name="Hua S.X."/>
            <person name="Woyke T."/>
            <person name="Kerfeld C.A."/>
        </authorList>
    </citation>
    <scope>NUCLEOTIDE SEQUENCE [LARGE SCALE GENOMIC DNA]</scope>
    <source>
        <strain evidence="4">ATCC 27169 / PCC 6605</strain>
    </source>
</reference>
<keyword evidence="4" id="KW-1185">Reference proteome</keyword>
<dbReference type="Proteomes" id="UP000010366">
    <property type="component" value="Chromosome"/>
</dbReference>
<keyword evidence="1" id="KW-0812">Transmembrane</keyword>
<evidence type="ECO:0000313" key="4">
    <source>
        <dbReference type="Proteomes" id="UP000010366"/>
    </source>
</evidence>
<dbReference type="KEGG" id="cmp:Cha6605_3813"/>
<dbReference type="STRING" id="1173020.Cha6605_3813"/>
<organism evidence="3 4">
    <name type="scientific">Chamaesiphon minutus (strain ATCC 27169 / PCC 6605)</name>
    <dbReference type="NCBI Taxonomy" id="1173020"/>
    <lineage>
        <taxon>Bacteria</taxon>
        <taxon>Bacillati</taxon>
        <taxon>Cyanobacteriota</taxon>
        <taxon>Cyanophyceae</taxon>
        <taxon>Gomontiellales</taxon>
        <taxon>Chamaesiphonaceae</taxon>
        <taxon>Chamaesiphon</taxon>
    </lineage>
</organism>
<dbReference type="EMBL" id="CP003600">
    <property type="protein sequence ID" value="AFY94784.1"/>
    <property type="molecule type" value="Genomic_DNA"/>
</dbReference>
<evidence type="ECO:0000256" key="1">
    <source>
        <dbReference type="SAM" id="Phobius"/>
    </source>
</evidence>
<feature type="signal peptide" evidence="2">
    <location>
        <begin position="1"/>
        <end position="26"/>
    </location>
</feature>
<dbReference type="AlphaFoldDB" id="K9UKT6"/>
<dbReference type="HOGENOM" id="CLU_088877_0_1_3"/>
<feature type="transmembrane region" description="Helical" evidence="1">
    <location>
        <begin position="147"/>
        <end position="170"/>
    </location>
</feature>
<gene>
    <name evidence="3" type="ORF">Cha6605_3813</name>
</gene>
<feature type="transmembrane region" description="Helical" evidence="1">
    <location>
        <begin position="182"/>
        <end position="199"/>
    </location>
</feature>
<dbReference type="PATRIC" id="fig|1173020.3.peg.4370"/>
<dbReference type="PIRSF" id="PIRSF016919">
    <property type="entry name" value="HupE_UreJ"/>
    <property type="match status" value="1"/>
</dbReference>
<proteinExistence type="predicted"/>
<keyword evidence="1" id="KW-1133">Transmembrane helix</keyword>